<gene>
    <name evidence="3" type="ORF">EGW08_018008</name>
</gene>
<reference evidence="3 4" key="1">
    <citation type="submission" date="2019-01" db="EMBL/GenBank/DDBJ databases">
        <title>A draft genome assembly of the solar-powered sea slug Elysia chlorotica.</title>
        <authorList>
            <person name="Cai H."/>
            <person name="Li Q."/>
            <person name="Fang X."/>
            <person name="Li J."/>
            <person name="Curtis N.E."/>
            <person name="Altenburger A."/>
            <person name="Shibata T."/>
            <person name="Feng M."/>
            <person name="Maeda T."/>
            <person name="Schwartz J.A."/>
            <person name="Shigenobu S."/>
            <person name="Lundholm N."/>
            <person name="Nishiyama T."/>
            <person name="Yang H."/>
            <person name="Hasebe M."/>
            <person name="Li S."/>
            <person name="Pierce S.K."/>
            <person name="Wang J."/>
        </authorList>
    </citation>
    <scope>NUCLEOTIDE SEQUENCE [LARGE SCALE GENOMIC DNA]</scope>
    <source>
        <strain evidence="3">EC2010</strain>
        <tissue evidence="3">Whole organism of an adult</tissue>
    </source>
</reference>
<dbReference type="STRING" id="188477.A0A433SYK4"/>
<dbReference type="OrthoDB" id="6142323at2759"/>
<comment type="caution">
    <text evidence="3">The sequence shown here is derived from an EMBL/GenBank/DDBJ whole genome shotgun (WGS) entry which is preliminary data.</text>
</comment>
<dbReference type="InterPro" id="IPR000477">
    <property type="entry name" value="RT_dom"/>
</dbReference>
<evidence type="ECO:0000256" key="1">
    <source>
        <dbReference type="SAM" id="MobiDB-lite"/>
    </source>
</evidence>
<dbReference type="CDD" id="cd01650">
    <property type="entry name" value="RT_nLTR_like"/>
    <property type="match status" value="1"/>
</dbReference>
<dbReference type="PROSITE" id="PS50878">
    <property type="entry name" value="RT_POL"/>
    <property type="match status" value="1"/>
</dbReference>
<dbReference type="PANTHER" id="PTHR47027:SF8">
    <property type="entry name" value="RIBONUCLEASE H"/>
    <property type="match status" value="1"/>
</dbReference>
<dbReference type="Proteomes" id="UP000271974">
    <property type="component" value="Unassembled WGS sequence"/>
</dbReference>
<feature type="domain" description="Reverse transcriptase" evidence="2">
    <location>
        <begin position="1"/>
        <end position="153"/>
    </location>
</feature>
<accession>A0A433SYK4</accession>
<feature type="compositionally biased region" description="Basic and acidic residues" evidence="1">
    <location>
        <begin position="201"/>
        <end position="224"/>
    </location>
</feature>
<dbReference type="AlphaFoldDB" id="A0A433SYK4"/>
<sequence>MGGEAFDRVHHTKLIECLKGIGIDGKDIRIIRNLYWEQTSCIRIGEEVTDQTSIQRGVRQGCVMSPSLFNLYTEIIFRNINELPGMNISGQNINNIRYADDTALVAETPEQLQALLDKVNEESENCGLAMNAKKTKVMVINRKDITPKININIGNTVLEQCNQIEDGLSIEEGETVGDASSSSQPGKSAEGDNFEYLKHHGDLARKQSQRPEEKGRDKDDKEKVDEDEAVPLLDRLMLVSSLFSIEMCMSFMQLYEILLPYLHHPALAQAAQTRHISHRHDRQLA</sequence>
<protein>
    <recommendedName>
        <fullName evidence="2">Reverse transcriptase domain-containing protein</fullName>
    </recommendedName>
</protein>
<dbReference type="EMBL" id="RQTK01000852">
    <property type="protein sequence ID" value="RUS74240.1"/>
    <property type="molecule type" value="Genomic_DNA"/>
</dbReference>
<evidence type="ECO:0000313" key="4">
    <source>
        <dbReference type="Proteomes" id="UP000271974"/>
    </source>
</evidence>
<evidence type="ECO:0000259" key="2">
    <source>
        <dbReference type="PROSITE" id="PS50878"/>
    </source>
</evidence>
<feature type="region of interest" description="Disordered" evidence="1">
    <location>
        <begin position="201"/>
        <end position="226"/>
    </location>
</feature>
<organism evidence="3 4">
    <name type="scientific">Elysia chlorotica</name>
    <name type="common">Eastern emerald elysia</name>
    <name type="synonym">Sea slug</name>
    <dbReference type="NCBI Taxonomy" id="188477"/>
    <lineage>
        <taxon>Eukaryota</taxon>
        <taxon>Metazoa</taxon>
        <taxon>Spiralia</taxon>
        <taxon>Lophotrochozoa</taxon>
        <taxon>Mollusca</taxon>
        <taxon>Gastropoda</taxon>
        <taxon>Heterobranchia</taxon>
        <taxon>Euthyneura</taxon>
        <taxon>Panpulmonata</taxon>
        <taxon>Sacoglossa</taxon>
        <taxon>Placobranchoidea</taxon>
        <taxon>Plakobranchidae</taxon>
        <taxon>Elysia</taxon>
    </lineage>
</organism>
<dbReference type="PANTHER" id="PTHR47027">
    <property type="entry name" value="REVERSE TRANSCRIPTASE DOMAIN-CONTAINING PROTEIN"/>
    <property type="match status" value="1"/>
</dbReference>
<proteinExistence type="predicted"/>
<evidence type="ECO:0000313" key="3">
    <source>
        <dbReference type="EMBL" id="RUS74240.1"/>
    </source>
</evidence>
<keyword evidence="4" id="KW-1185">Reference proteome</keyword>
<feature type="region of interest" description="Disordered" evidence="1">
    <location>
        <begin position="174"/>
        <end position="193"/>
    </location>
</feature>
<dbReference type="Pfam" id="PF00078">
    <property type="entry name" value="RVT_1"/>
    <property type="match status" value="1"/>
</dbReference>
<dbReference type="InterPro" id="IPR043502">
    <property type="entry name" value="DNA/RNA_pol_sf"/>
</dbReference>
<dbReference type="SUPFAM" id="SSF56672">
    <property type="entry name" value="DNA/RNA polymerases"/>
    <property type="match status" value="1"/>
</dbReference>
<name>A0A433SYK4_ELYCH</name>